<feature type="transmembrane region" description="Helical" evidence="6">
    <location>
        <begin position="23"/>
        <end position="43"/>
    </location>
</feature>
<dbReference type="PANTHER" id="PTHR32309">
    <property type="entry name" value="TYROSINE-PROTEIN KINASE"/>
    <property type="match status" value="1"/>
</dbReference>
<evidence type="ECO:0000256" key="6">
    <source>
        <dbReference type="SAM" id="Phobius"/>
    </source>
</evidence>
<feature type="domain" description="Polysaccharide chain length determinant N-terminal" evidence="7">
    <location>
        <begin position="18"/>
        <end position="99"/>
    </location>
</feature>
<dbReference type="InterPro" id="IPR003856">
    <property type="entry name" value="LPS_length_determ_N"/>
</dbReference>
<keyword evidence="2" id="KW-1003">Cell membrane</keyword>
<proteinExistence type="predicted"/>
<evidence type="ECO:0000313" key="8">
    <source>
        <dbReference type="EMBL" id="MFC5295348.1"/>
    </source>
</evidence>
<dbReference type="RefSeq" id="WP_158445810.1">
    <property type="nucleotide sequence ID" value="NZ_JAOAOS010000018.1"/>
</dbReference>
<keyword evidence="3 6" id="KW-0812">Transmembrane</keyword>
<protein>
    <submittedName>
        <fullName evidence="8">Wzz/FepE/Etk N-terminal domain-containing protein</fullName>
    </submittedName>
</protein>
<gene>
    <name evidence="8" type="ORF">ACFPK2_20360</name>
</gene>
<feature type="transmembrane region" description="Helical" evidence="6">
    <location>
        <begin position="227"/>
        <end position="247"/>
    </location>
</feature>
<name>A0ABW0F9H6_9HYPH</name>
<evidence type="ECO:0000259" key="7">
    <source>
        <dbReference type="Pfam" id="PF02706"/>
    </source>
</evidence>
<dbReference type="InterPro" id="IPR027417">
    <property type="entry name" value="P-loop_NTPase"/>
</dbReference>
<dbReference type="PANTHER" id="PTHR32309:SF13">
    <property type="entry name" value="FERRIC ENTEROBACTIN TRANSPORT PROTEIN FEPE"/>
    <property type="match status" value="1"/>
</dbReference>
<keyword evidence="5 6" id="KW-0472">Membrane</keyword>
<dbReference type="SUPFAM" id="SSF52540">
    <property type="entry name" value="P-loop containing nucleoside triphosphate hydrolases"/>
    <property type="match status" value="1"/>
</dbReference>
<organism evidence="8 9">
    <name type="scientific">Bosea minatitlanensis</name>
    <dbReference type="NCBI Taxonomy" id="128782"/>
    <lineage>
        <taxon>Bacteria</taxon>
        <taxon>Pseudomonadati</taxon>
        <taxon>Pseudomonadota</taxon>
        <taxon>Alphaproteobacteria</taxon>
        <taxon>Hyphomicrobiales</taxon>
        <taxon>Boseaceae</taxon>
        <taxon>Bosea</taxon>
    </lineage>
</organism>
<evidence type="ECO:0000256" key="4">
    <source>
        <dbReference type="ARBA" id="ARBA00022989"/>
    </source>
</evidence>
<reference evidence="9" key="1">
    <citation type="journal article" date="2019" name="Int. J. Syst. Evol. Microbiol.">
        <title>The Global Catalogue of Microorganisms (GCM) 10K type strain sequencing project: providing services to taxonomists for standard genome sequencing and annotation.</title>
        <authorList>
            <consortium name="The Broad Institute Genomics Platform"/>
            <consortium name="The Broad Institute Genome Sequencing Center for Infectious Disease"/>
            <person name="Wu L."/>
            <person name="Ma J."/>
        </authorList>
    </citation>
    <scope>NUCLEOTIDE SEQUENCE [LARGE SCALE GENOMIC DNA]</scope>
    <source>
        <strain evidence="9">CGMCC 1.15643</strain>
    </source>
</reference>
<comment type="subcellular location">
    <subcellularLocation>
        <location evidence="1">Cell membrane</location>
        <topology evidence="1">Multi-pass membrane protein</topology>
    </subcellularLocation>
</comment>
<evidence type="ECO:0000256" key="3">
    <source>
        <dbReference type="ARBA" id="ARBA00022692"/>
    </source>
</evidence>
<dbReference type="Proteomes" id="UP001595976">
    <property type="component" value="Unassembled WGS sequence"/>
</dbReference>
<evidence type="ECO:0000256" key="5">
    <source>
        <dbReference type="ARBA" id="ARBA00023136"/>
    </source>
</evidence>
<evidence type="ECO:0000256" key="2">
    <source>
        <dbReference type="ARBA" id="ARBA00022475"/>
    </source>
</evidence>
<keyword evidence="4 6" id="KW-1133">Transmembrane helix</keyword>
<dbReference type="EMBL" id="JBHSLI010000010">
    <property type="protein sequence ID" value="MFC5295348.1"/>
    <property type="molecule type" value="Genomic_DNA"/>
</dbReference>
<dbReference type="Gene3D" id="3.40.50.300">
    <property type="entry name" value="P-loop containing nucleotide triphosphate hydrolases"/>
    <property type="match status" value="1"/>
</dbReference>
<keyword evidence="9" id="KW-1185">Reference proteome</keyword>
<evidence type="ECO:0000313" key="9">
    <source>
        <dbReference type="Proteomes" id="UP001595976"/>
    </source>
</evidence>
<dbReference type="Pfam" id="PF02706">
    <property type="entry name" value="Wzz"/>
    <property type="match status" value="1"/>
</dbReference>
<accession>A0ABW0F9H6</accession>
<sequence length="523" mass="54812">MSGDVDDPRSLSPLGWLTLRRRWKLICACAAAGLLLGAAFVALRGASYTASTQFLVYVKEVQPGSELVVSLGRADLTQVENEIEIIRSRGTLAKVVDALGLADDPEFGPAASLLGSGARWLPGASRAASEDARGRREIAIEALARHIAIRRIGTSHAILLAVTTADPQKSALIATGISQVMLQARVSAEQDGDRSSLLRERLQGLGPSVYVMTPALVPDRPSGPRRILLVLGSAMAGLLAGVVLALLRDLADRTIRTAAELEGFGLECLGAVPWIAQRGRGARGRHLPGEAPRAAEAVPAPLANQTFLRMVAAAEAAKARLVGIASPLAGEGAATVARHVARAAARSRRTVLLVEAGGAAPALRDGETPVPAVLGDALFQRHGGVLRHGGGEEPDILMVAPQGEGGIANWRLRADRSFLAAYDLIVIGLPPLEQGPVFRMAAQGVDGILLVTRWGGARMERIERAFTVSGAVPSDFIGAVLNWVDDRMIGRFGDGFWQAEASIAARRRPFAAATSSIPAAGTA</sequence>
<evidence type="ECO:0000256" key="1">
    <source>
        <dbReference type="ARBA" id="ARBA00004651"/>
    </source>
</evidence>
<dbReference type="InterPro" id="IPR050445">
    <property type="entry name" value="Bact_polysacc_biosynth/exp"/>
</dbReference>
<comment type="caution">
    <text evidence="8">The sequence shown here is derived from an EMBL/GenBank/DDBJ whole genome shotgun (WGS) entry which is preliminary data.</text>
</comment>